<dbReference type="Gramene" id="RZC56717">
    <property type="protein sequence ID" value="RZC56717"/>
    <property type="gene ID" value="C5167_015572"/>
</dbReference>
<evidence type="ECO:0000256" key="1">
    <source>
        <dbReference type="SAM" id="Phobius"/>
    </source>
</evidence>
<evidence type="ECO:0000313" key="2">
    <source>
        <dbReference type="EMBL" id="RZC56717.1"/>
    </source>
</evidence>
<dbReference type="EMBL" id="CM010717">
    <property type="protein sequence ID" value="RZC56717.1"/>
    <property type="molecule type" value="Genomic_DNA"/>
</dbReference>
<dbReference type="AlphaFoldDB" id="A0A4Y7J7D0"/>
<dbReference type="STRING" id="3469.A0A4Y7J7D0"/>
<keyword evidence="1" id="KW-1133">Transmembrane helix</keyword>
<organism evidence="2 3">
    <name type="scientific">Papaver somniferum</name>
    <name type="common">Opium poppy</name>
    <dbReference type="NCBI Taxonomy" id="3469"/>
    <lineage>
        <taxon>Eukaryota</taxon>
        <taxon>Viridiplantae</taxon>
        <taxon>Streptophyta</taxon>
        <taxon>Embryophyta</taxon>
        <taxon>Tracheophyta</taxon>
        <taxon>Spermatophyta</taxon>
        <taxon>Magnoliopsida</taxon>
        <taxon>Ranunculales</taxon>
        <taxon>Papaveraceae</taxon>
        <taxon>Papaveroideae</taxon>
        <taxon>Papaver</taxon>
    </lineage>
</organism>
<proteinExistence type="predicted"/>
<reference evidence="2 3" key="1">
    <citation type="journal article" date="2018" name="Science">
        <title>The opium poppy genome and morphinan production.</title>
        <authorList>
            <person name="Guo L."/>
            <person name="Winzer T."/>
            <person name="Yang X."/>
            <person name="Li Y."/>
            <person name="Ning Z."/>
            <person name="He Z."/>
            <person name="Teodor R."/>
            <person name="Lu Y."/>
            <person name="Bowser T.A."/>
            <person name="Graham I.A."/>
            <person name="Ye K."/>
        </authorList>
    </citation>
    <scope>NUCLEOTIDE SEQUENCE [LARGE SCALE GENOMIC DNA]</scope>
    <source>
        <strain evidence="3">cv. HN1</strain>
        <tissue evidence="2">Leaves</tissue>
    </source>
</reference>
<keyword evidence="1" id="KW-0472">Membrane</keyword>
<protein>
    <submittedName>
        <fullName evidence="2">Uncharacterized protein</fullName>
    </submittedName>
</protein>
<sequence length="89" mass="9750">MGRGYYGARVVASIREHDSSKRMKSELLVQVDGVNVSTPCEDGTCKIVIVLAATNFLKSGKSNLVMHRILSFNASLLTIISLTASRYFL</sequence>
<evidence type="ECO:0000313" key="3">
    <source>
        <dbReference type="Proteomes" id="UP000316621"/>
    </source>
</evidence>
<gene>
    <name evidence="2" type="ORF">C5167_015572</name>
</gene>
<keyword evidence="3" id="KW-1185">Reference proteome</keyword>
<keyword evidence="1" id="KW-0812">Transmembrane</keyword>
<dbReference type="Proteomes" id="UP000316621">
    <property type="component" value="Chromosome 3"/>
</dbReference>
<feature type="transmembrane region" description="Helical" evidence="1">
    <location>
        <begin position="69"/>
        <end position="88"/>
    </location>
</feature>
<accession>A0A4Y7J7D0</accession>
<name>A0A4Y7J7D0_PAPSO</name>